<gene>
    <name evidence="1" type="ORF">CEXT_222641</name>
</gene>
<sequence length="117" mass="13217">MSNFNVNPWCPLKIFKLAEGLHLDLVSDVNKKSSLESELKFTALDVSLIFLTPCLYYGSAEGAIRNAGARVHSIDFTLSDAIGRHFDNFDVEIELNFFGLRQNRAMCSYSLLLIQNR</sequence>
<comment type="caution">
    <text evidence="1">The sequence shown here is derived from an EMBL/GenBank/DDBJ whole genome shotgun (WGS) entry which is preliminary data.</text>
</comment>
<protein>
    <submittedName>
        <fullName evidence="1">Uncharacterized protein</fullName>
    </submittedName>
</protein>
<accession>A0AAV4VH99</accession>
<keyword evidence="2" id="KW-1185">Reference proteome</keyword>
<proteinExistence type="predicted"/>
<dbReference type="AlphaFoldDB" id="A0AAV4VH99"/>
<name>A0AAV4VH99_CAEEX</name>
<evidence type="ECO:0000313" key="1">
    <source>
        <dbReference type="EMBL" id="GIY68850.1"/>
    </source>
</evidence>
<reference evidence="1 2" key="1">
    <citation type="submission" date="2021-06" db="EMBL/GenBank/DDBJ databases">
        <title>Caerostris extrusa draft genome.</title>
        <authorList>
            <person name="Kono N."/>
            <person name="Arakawa K."/>
        </authorList>
    </citation>
    <scope>NUCLEOTIDE SEQUENCE [LARGE SCALE GENOMIC DNA]</scope>
</reference>
<dbReference type="Proteomes" id="UP001054945">
    <property type="component" value="Unassembled WGS sequence"/>
</dbReference>
<organism evidence="1 2">
    <name type="scientific">Caerostris extrusa</name>
    <name type="common">Bark spider</name>
    <name type="synonym">Caerostris bankana</name>
    <dbReference type="NCBI Taxonomy" id="172846"/>
    <lineage>
        <taxon>Eukaryota</taxon>
        <taxon>Metazoa</taxon>
        <taxon>Ecdysozoa</taxon>
        <taxon>Arthropoda</taxon>
        <taxon>Chelicerata</taxon>
        <taxon>Arachnida</taxon>
        <taxon>Araneae</taxon>
        <taxon>Araneomorphae</taxon>
        <taxon>Entelegynae</taxon>
        <taxon>Araneoidea</taxon>
        <taxon>Araneidae</taxon>
        <taxon>Caerostris</taxon>
    </lineage>
</organism>
<dbReference type="EMBL" id="BPLR01014453">
    <property type="protein sequence ID" value="GIY68850.1"/>
    <property type="molecule type" value="Genomic_DNA"/>
</dbReference>
<evidence type="ECO:0000313" key="2">
    <source>
        <dbReference type="Proteomes" id="UP001054945"/>
    </source>
</evidence>